<dbReference type="EMBL" id="QGNY01000002">
    <property type="protein sequence ID" value="PWS33005.1"/>
    <property type="molecule type" value="Genomic_DNA"/>
</dbReference>
<dbReference type="RefSeq" id="WP_109929166.1">
    <property type="nucleotide sequence ID" value="NZ_QGNY01000002.1"/>
</dbReference>
<dbReference type="Pfam" id="PF01370">
    <property type="entry name" value="Epimerase"/>
    <property type="match status" value="1"/>
</dbReference>
<dbReference type="InterPro" id="IPR036291">
    <property type="entry name" value="NAD(P)-bd_dom_sf"/>
</dbReference>
<gene>
    <name evidence="2" type="ORF">DF947_08035</name>
</gene>
<name>A0A317F2G4_9SPHI</name>
<proteinExistence type="predicted"/>
<dbReference type="SUPFAM" id="SSF51735">
    <property type="entry name" value="NAD(P)-binding Rossmann-fold domains"/>
    <property type="match status" value="1"/>
</dbReference>
<dbReference type="InterPro" id="IPR001509">
    <property type="entry name" value="Epimerase_deHydtase"/>
</dbReference>
<dbReference type="Proteomes" id="UP000245391">
    <property type="component" value="Unassembled WGS sequence"/>
</dbReference>
<sequence>MNKIIILGATGFVGKNLVLYLKNSGIVIRSIGRNEMSFTNEFLKTDAIIHLAGKAHDLKKTSNPDEYYQVNYELTKKLYDAFLKSGAKKFIFISSVKASADSVLEILSEDDLPDPKTHYGKSKLKAEEYITMQPLPEGKSYYILRPCMIHGPGNKGNLNLLYKFVQKGIPYPLAAFENKRSFLSVENLCFVIKSLLKKDIPSGIYNVADDEALSTNEVVGILSESVGKKPKLWRISSKLIRFVAKIGDFIKLPLNTERLDKLTENYIVSNSKIKKAIISELPFSAKEGLKITANSFRKPIV</sequence>
<dbReference type="PANTHER" id="PTHR43245">
    <property type="entry name" value="BIFUNCTIONAL POLYMYXIN RESISTANCE PROTEIN ARNA"/>
    <property type="match status" value="1"/>
</dbReference>
<accession>A0A317F2G4</accession>
<evidence type="ECO:0000313" key="3">
    <source>
        <dbReference type="Proteomes" id="UP000245391"/>
    </source>
</evidence>
<comment type="caution">
    <text evidence="2">The sequence shown here is derived from an EMBL/GenBank/DDBJ whole genome shotgun (WGS) entry which is preliminary data.</text>
</comment>
<feature type="domain" description="NAD-dependent epimerase/dehydratase" evidence="1">
    <location>
        <begin position="4"/>
        <end position="208"/>
    </location>
</feature>
<evidence type="ECO:0000259" key="1">
    <source>
        <dbReference type="Pfam" id="PF01370"/>
    </source>
</evidence>
<protein>
    <submittedName>
        <fullName evidence="2">Nucleoside-diphosphate-sugar epimerase</fullName>
    </submittedName>
</protein>
<keyword evidence="3" id="KW-1185">Reference proteome</keyword>
<evidence type="ECO:0000313" key="2">
    <source>
        <dbReference type="EMBL" id="PWS33005.1"/>
    </source>
</evidence>
<dbReference type="InterPro" id="IPR050177">
    <property type="entry name" value="Lipid_A_modif_metabolic_enz"/>
</dbReference>
<dbReference type="OrthoDB" id="329806at2"/>
<reference evidence="3" key="1">
    <citation type="submission" date="2018-05" db="EMBL/GenBank/DDBJ databases">
        <title>Pedobacter paludis sp. nov., isolated from wetland soil.</title>
        <authorList>
            <person name="Zhang Y."/>
        </authorList>
    </citation>
    <scope>NUCLEOTIDE SEQUENCE [LARGE SCALE GENOMIC DNA]</scope>
    <source>
        <strain evidence="3">R-8</strain>
    </source>
</reference>
<dbReference type="AlphaFoldDB" id="A0A317F2G4"/>
<organism evidence="2 3">
    <name type="scientific">Pedobacter paludis</name>
    <dbReference type="NCBI Taxonomy" id="2203212"/>
    <lineage>
        <taxon>Bacteria</taxon>
        <taxon>Pseudomonadati</taxon>
        <taxon>Bacteroidota</taxon>
        <taxon>Sphingobacteriia</taxon>
        <taxon>Sphingobacteriales</taxon>
        <taxon>Sphingobacteriaceae</taxon>
        <taxon>Pedobacter</taxon>
    </lineage>
</organism>
<dbReference type="Gene3D" id="3.40.50.720">
    <property type="entry name" value="NAD(P)-binding Rossmann-like Domain"/>
    <property type="match status" value="1"/>
</dbReference>